<evidence type="ECO:0000313" key="2">
    <source>
        <dbReference type="Proteomes" id="UP000704762"/>
    </source>
</evidence>
<proteinExistence type="predicted"/>
<organism evidence="1 2">
    <name type="scientific">Microlunatus panaciterrae</name>
    <dbReference type="NCBI Taxonomy" id="400768"/>
    <lineage>
        <taxon>Bacteria</taxon>
        <taxon>Bacillati</taxon>
        <taxon>Actinomycetota</taxon>
        <taxon>Actinomycetes</taxon>
        <taxon>Propionibacteriales</taxon>
        <taxon>Propionibacteriaceae</taxon>
        <taxon>Microlunatus</taxon>
    </lineage>
</organism>
<dbReference type="EMBL" id="JAFBCF010000001">
    <property type="protein sequence ID" value="MBM7798002.1"/>
    <property type="molecule type" value="Genomic_DNA"/>
</dbReference>
<dbReference type="Proteomes" id="UP000704762">
    <property type="component" value="Unassembled WGS sequence"/>
</dbReference>
<name>A0ABS2RGA9_9ACTN</name>
<protein>
    <submittedName>
        <fullName evidence="1">Uncharacterized protein</fullName>
    </submittedName>
</protein>
<reference evidence="1 2" key="1">
    <citation type="submission" date="2021-01" db="EMBL/GenBank/DDBJ databases">
        <title>Sequencing the genomes of 1000 actinobacteria strains.</title>
        <authorList>
            <person name="Klenk H.-P."/>
        </authorList>
    </citation>
    <scope>NUCLEOTIDE SEQUENCE [LARGE SCALE GENOMIC DNA]</scope>
    <source>
        <strain evidence="1 2">DSM 18662</strain>
    </source>
</reference>
<accession>A0ABS2RGA9</accession>
<comment type="caution">
    <text evidence="1">The sequence shown here is derived from an EMBL/GenBank/DDBJ whole genome shotgun (WGS) entry which is preliminary data.</text>
</comment>
<sequence length="47" mass="5197">MSVDRQQARANEDGCGTWSGRAFFVSVAERNEPVCTVVHGYGHRVES</sequence>
<gene>
    <name evidence="1" type="ORF">JOE57_000923</name>
</gene>
<keyword evidence="2" id="KW-1185">Reference proteome</keyword>
<evidence type="ECO:0000313" key="1">
    <source>
        <dbReference type="EMBL" id="MBM7798002.1"/>
    </source>
</evidence>